<evidence type="ECO:0000259" key="2">
    <source>
        <dbReference type="Pfam" id="PF16297"/>
    </source>
</evidence>
<protein>
    <recommendedName>
        <fullName evidence="2">DUF4939 domain-containing protein</fullName>
    </recommendedName>
</protein>
<evidence type="ECO:0000313" key="3">
    <source>
        <dbReference type="Ensembl" id="ENSCABP00000029252.1"/>
    </source>
</evidence>
<organism evidence="3 4">
    <name type="scientific">Chelonoidis abingdonii</name>
    <name type="common">Abingdon island giant tortoise</name>
    <name type="synonym">Testudo abingdonii</name>
    <dbReference type="NCBI Taxonomy" id="106734"/>
    <lineage>
        <taxon>Eukaryota</taxon>
        <taxon>Metazoa</taxon>
        <taxon>Chordata</taxon>
        <taxon>Craniata</taxon>
        <taxon>Vertebrata</taxon>
        <taxon>Euteleostomi</taxon>
        <taxon>Archelosauria</taxon>
        <taxon>Testudinata</taxon>
        <taxon>Testudines</taxon>
        <taxon>Cryptodira</taxon>
        <taxon>Durocryptodira</taxon>
        <taxon>Testudinoidea</taxon>
        <taxon>Testudinidae</taxon>
        <taxon>Chelonoidis</taxon>
    </lineage>
</organism>
<feature type="signal peptide" evidence="1">
    <location>
        <begin position="1"/>
        <end position="25"/>
    </location>
</feature>
<proteinExistence type="predicted"/>
<dbReference type="Proteomes" id="UP000694404">
    <property type="component" value="Unplaced"/>
</dbReference>
<dbReference type="InterPro" id="IPR032549">
    <property type="entry name" value="DUF4939"/>
</dbReference>
<feature type="chain" id="PRO_5034697594" description="DUF4939 domain-containing protein" evidence="1">
    <location>
        <begin position="26"/>
        <end position="120"/>
    </location>
</feature>
<evidence type="ECO:0000313" key="4">
    <source>
        <dbReference type="Proteomes" id="UP000694404"/>
    </source>
</evidence>
<evidence type="ECO:0000256" key="1">
    <source>
        <dbReference type="SAM" id="SignalP"/>
    </source>
</evidence>
<accession>A0A8C0QR82</accession>
<keyword evidence="4" id="KW-1185">Reference proteome</keyword>
<dbReference type="GeneTree" id="ENSGT01150000287182"/>
<reference evidence="3" key="1">
    <citation type="submission" date="2025-08" db="UniProtKB">
        <authorList>
            <consortium name="Ensembl"/>
        </authorList>
    </citation>
    <scope>IDENTIFICATION</scope>
</reference>
<dbReference type="Ensembl" id="ENSCABT00000032056.1">
    <property type="protein sequence ID" value="ENSCABP00000029252.1"/>
    <property type="gene ID" value="ENSCABG00000021480.1"/>
</dbReference>
<name>A0A8C0QR82_CHEAB</name>
<reference evidence="3" key="2">
    <citation type="submission" date="2025-09" db="UniProtKB">
        <authorList>
            <consortium name="Ensembl"/>
        </authorList>
    </citation>
    <scope>IDENTIFICATION</scope>
</reference>
<dbReference type="Pfam" id="PF16297">
    <property type="entry name" value="DUF4939"/>
    <property type="match status" value="1"/>
</dbReference>
<sequence>MLTPATAISLVPALFPALLQPCALAWLLTLIPIPDKFDSDYKKFHKFLNQCPLLFLMDLQFFPTDRTRVGLINLLTGEALAWASQLLEKSSPLLSQFKEFGLTLLIRIWEGDEWKSAFHT</sequence>
<dbReference type="AlphaFoldDB" id="A0A8C0QR82"/>
<feature type="domain" description="DUF4939" evidence="2">
    <location>
        <begin position="30"/>
        <end position="100"/>
    </location>
</feature>
<keyword evidence="1" id="KW-0732">Signal</keyword>